<dbReference type="RefSeq" id="WP_234987446.1">
    <property type="nucleotide sequence ID" value="NZ_BJWI01000029.1"/>
</dbReference>
<dbReference type="GO" id="GO:0004343">
    <property type="term" value="F:glucosamine 6-phosphate N-acetyltransferase activity"/>
    <property type="evidence" value="ECO:0007669"/>
    <property type="project" value="TreeGrafter"/>
</dbReference>
<organism evidence="3 4">
    <name type="scientific">Halolactibacillus halophilus</name>
    <dbReference type="NCBI Taxonomy" id="306540"/>
    <lineage>
        <taxon>Bacteria</taxon>
        <taxon>Bacillati</taxon>
        <taxon>Bacillota</taxon>
        <taxon>Bacilli</taxon>
        <taxon>Bacillales</taxon>
        <taxon>Bacillaceae</taxon>
        <taxon>Halolactibacillus</taxon>
    </lineage>
</organism>
<dbReference type="EMBL" id="BJWI01000029">
    <property type="protein sequence ID" value="GEM02248.1"/>
    <property type="molecule type" value="Genomic_DNA"/>
</dbReference>
<protein>
    <submittedName>
        <fullName evidence="3">Predicted N-acyltransferase, GNAT family</fullName>
    </submittedName>
</protein>
<dbReference type="STRING" id="306540.SAMN05421839_11731"/>
<dbReference type="PROSITE" id="PS51186">
    <property type="entry name" value="GNAT"/>
    <property type="match status" value="1"/>
</dbReference>
<keyword evidence="3" id="KW-0012">Acyltransferase</keyword>
<evidence type="ECO:0000313" key="5">
    <source>
        <dbReference type="Proteomes" id="UP000321547"/>
    </source>
</evidence>
<reference evidence="2 5" key="2">
    <citation type="submission" date="2019-07" db="EMBL/GenBank/DDBJ databases">
        <title>Whole genome shotgun sequence of Halolactibacillus halophilus NBRC 100868.</title>
        <authorList>
            <person name="Hosoyama A."/>
            <person name="Uohara A."/>
            <person name="Ohji S."/>
            <person name="Ichikawa N."/>
        </authorList>
    </citation>
    <scope>NUCLEOTIDE SEQUENCE [LARGE SCALE GENOMIC DNA]</scope>
    <source>
        <strain evidence="2 5">NBRC 100868</strain>
    </source>
</reference>
<keyword evidence="5" id="KW-1185">Reference proteome</keyword>
<sequence>MTRITTQSALQKVFNIRRRVFIEEQQVPEAIEFDQYDRLDADCLHVLIHHNSVPAATGRVRFIDQSAKLERICVLKPYRKYGLGKRVIAALEEMAVEKNMNQCLLHGQTQAIPFYERLGYNVVSDEFIEDGISHVEMVKQML</sequence>
<keyword evidence="3" id="KW-0808">Transferase</keyword>
<dbReference type="PANTHER" id="PTHR13355">
    <property type="entry name" value="GLUCOSAMINE 6-PHOSPHATE N-ACETYLTRANSFERASE"/>
    <property type="match status" value="1"/>
</dbReference>
<dbReference type="PANTHER" id="PTHR13355:SF9">
    <property type="entry name" value="ACETYLTRANSFERASE BSU40680-RELATED"/>
    <property type="match status" value="1"/>
</dbReference>
<dbReference type="AlphaFoldDB" id="A0A1I5PXR8"/>
<dbReference type="SUPFAM" id="SSF55729">
    <property type="entry name" value="Acyl-CoA N-acyltransferases (Nat)"/>
    <property type="match status" value="1"/>
</dbReference>
<dbReference type="InterPro" id="IPR016181">
    <property type="entry name" value="Acyl_CoA_acyltransferase"/>
</dbReference>
<dbReference type="Gene3D" id="3.40.630.30">
    <property type="match status" value="1"/>
</dbReference>
<reference evidence="3 4" key="1">
    <citation type="submission" date="2016-10" db="EMBL/GenBank/DDBJ databases">
        <authorList>
            <person name="de Groot N.N."/>
        </authorList>
    </citation>
    <scope>NUCLEOTIDE SEQUENCE [LARGE SCALE GENOMIC DNA]</scope>
    <source>
        <strain evidence="3 4">DSM 17073</strain>
    </source>
</reference>
<evidence type="ECO:0000313" key="2">
    <source>
        <dbReference type="EMBL" id="GEM02248.1"/>
    </source>
</evidence>
<accession>A0A1I5PXR8</accession>
<dbReference type="EMBL" id="FOXC01000017">
    <property type="protein sequence ID" value="SFP38747.1"/>
    <property type="molecule type" value="Genomic_DNA"/>
</dbReference>
<evidence type="ECO:0000259" key="1">
    <source>
        <dbReference type="PROSITE" id="PS51186"/>
    </source>
</evidence>
<name>A0A1I5PXR8_9BACI</name>
<dbReference type="Proteomes" id="UP000321547">
    <property type="component" value="Unassembled WGS sequence"/>
</dbReference>
<dbReference type="CDD" id="cd04301">
    <property type="entry name" value="NAT_SF"/>
    <property type="match status" value="1"/>
</dbReference>
<proteinExistence type="predicted"/>
<evidence type="ECO:0000313" key="3">
    <source>
        <dbReference type="EMBL" id="SFP38747.1"/>
    </source>
</evidence>
<dbReference type="Pfam" id="PF13673">
    <property type="entry name" value="Acetyltransf_10"/>
    <property type="match status" value="1"/>
</dbReference>
<dbReference type="InterPro" id="IPR039143">
    <property type="entry name" value="GNPNAT1-like"/>
</dbReference>
<dbReference type="InterPro" id="IPR000182">
    <property type="entry name" value="GNAT_dom"/>
</dbReference>
<feature type="domain" description="N-acetyltransferase" evidence="1">
    <location>
        <begin position="1"/>
        <end position="142"/>
    </location>
</feature>
<evidence type="ECO:0000313" key="4">
    <source>
        <dbReference type="Proteomes" id="UP000242243"/>
    </source>
</evidence>
<dbReference type="Proteomes" id="UP000242243">
    <property type="component" value="Unassembled WGS sequence"/>
</dbReference>
<gene>
    <name evidence="2" type="primary">yyaT</name>
    <name evidence="2" type="ORF">HHA03_17800</name>
    <name evidence="3" type="ORF">SAMN05421839_11731</name>
</gene>